<sequence length="110" mass="12666">MSQRGLLPKGEANAKGVSLMSDWRTPKGSKVKKLILFIKTPYLIFTRGGKFLLYISDMYATVAKAVTKNCLSKAKLKIRKPDKLRRNSKNFQIWKKFFNLVVQKTQLMLN</sequence>
<evidence type="ECO:0000313" key="1">
    <source>
        <dbReference type="EMBL" id="MEA5606640.1"/>
    </source>
</evidence>
<protein>
    <submittedName>
        <fullName evidence="1">Uncharacterized protein</fullName>
    </submittedName>
</protein>
<name>A0ABU5UND9_NODSP</name>
<accession>A0ABU5UND9</accession>
<dbReference type="EMBL" id="JAYGHK010000002">
    <property type="protein sequence ID" value="MEA5606640.1"/>
    <property type="molecule type" value="Genomic_DNA"/>
</dbReference>
<keyword evidence="2" id="KW-1185">Reference proteome</keyword>
<gene>
    <name evidence="1" type="ORF">VB695_00795</name>
</gene>
<proteinExistence type="predicted"/>
<organism evidence="1 2">
    <name type="scientific">Nodularia spumigena UHCC 0060</name>
    <dbReference type="NCBI Taxonomy" id="3110300"/>
    <lineage>
        <taxon>Bacteria</taxon>
        <taxon>Bacillati</taxon>
        <taxon>Cyanobacteriota</taxon>
        <taxon>Cyanophyceae</taxon>
        <taxon>Nostocales</taxon>
        <taxon>Nodulariaceae</taxon>
        <taxon>Nodularia</taxon>
    </lineage>
</organism>
<comment type="caution">
    <text evidence="1">The sequence shown here is derived from an EMBL/GenBank/DDBJ whole genome shotgun (WGS) entry which is preliminary data.</text>
</comment>
<evidence type="ECO:0000313" key="2">
    <source>
        <dbReference type="Proteomes" id="UP001303285"/>
    </source>
</evidence>
<reference evidence="1 2" key="1">
    <citation type="submission" date="2023-12" db="EMBL/GenBank/DDBJ databases">
        <title>Baltic Sea Cyanobacteria.</title>
        <authorList>
            <person name="Delbaje E."/>
            <person name="Fewer D.P."/>
            <person name="Shishido T.K."/>
        </authorList>
    </citation>
    <scope>NUCLEOTIDE SEQUENCE [LARGE SCALE GENOMIC DNA]</scope>
    <source>
        <strain evidence="1 2">UHCC 0060</strain>
    </source>
</reference>
<dbReference type="Proteomes" id="UP001303285">
    <property type="component" value="Unassembled WGS sequence"/>
</dbReference>